<dbReference type="RefSeq" id="XP_053586182.1">
    <property type="nucleotide sequence ID" value="XM_053731410.1"/>
</dbReference>
<gene>
    <name evidence="5" type="ORF">GCK72_016243</name>
</gene>
<comment type="caution">
    <text evidence="5">The sequence shown here is derived from an EMBL/GenBank/DDBJ whole genome shotgun (WGS) entry which is preliminary data.</text>
</comment>
<reference evidence="5 6" key="1">
    <citation type="submission" date="2019-12" db="EMBL/GenBank/DDBJ databases">
        <title>Chromosome-level assembly of the Caenorhabditis remanei genome.</title>
        <authorList>
            <person name="Teterina A.A."/>
            <person name="Willis J.H."/>
            <person name="Phillips P.C."/>
        </authorList>
    </citation>
    <scope>NUCLEOTIDE SEQUENCE [LARGE SCALE GENOMIC DNA]</scope>
    <source>
        <strain evidence="5 6">PX506</strain>
        <tissue evidence="5">Whole organism</tissue>
    </source>
</reference>
<evidence type="ECO:0000313" key="6">
    <source>
        <dbReference type="Proteomes" id="UP000483820"/>
    </source>
</evidence>
<feature type="compositionally biased region" description="Basic and acidic residues" evidence="4">
    <location>
        <begin position="416"/>
        <end position="427"/>
    </location>
</feature>
<dbReference type="GO" id="GO:0008047">
    <property type="term" value="F:enzyme activator activity"/>
    <property type="evidence" value="ECO:0007669"/>
    <property type="project" value="InterPro"/>
</dbReference>
<dbReference type="SUPFAM" id="SSF50729">
    <property type="entry name" value="PH domain-like"/>
    <property type="match status" value="1"/>
</dbReference>
<dbReference type="Proteomes" id="UP000483820">
    <property type="component" value="Chromosome IV"/>
</dbReference>
<dbReference type="GO" id="GO:0005737">
    <property type="term" value="C:cytoplasm"/>
    <property type="evidence" value="ECO:0007669"/>
    <property type="project" value="UniProtKB-SubCell"/>
</dbReference>
<evidence type="ECO:0000256" key="2">
    <source>
        <dbReference type="ARBA" id="ARBA00008778"/>
    </source>
</evidence>
<name>A0A6A5GZ26_CAERE</name>
<dbReference type="AlphaFoldDB" id="A0A6A5GZ26"/>
<dbReference type="Gene3D" id="2.30.29.30">
    <property type="entry name" value="Pleckstrin-homology domain (PH domain)/Phosphotyrosine-binding domain (PTB)"/>
    <property type="match status" value="1"/>
</dbReference>
<comment type="similarity">
    <text evidence="2">Belongs to the DCP1 family.</text>
</comment>
<dbReference type="InterPro" id="IPR010334">
    <property type="entry name" value="Dcp1"/>
</dbReference>
<protein>
    <submittedName>
        <fullName evidence="5">Uncharacterized protein</fullName>
    </submittedName>
</protein>
<feature type="region of interest" description="Disordered" evidence="4">
    <location>
        <begin position="416"/>
        <end position="437"/>
    </location>
</feature>
<evidence type="ECO:0000256" key="1">
    <source>
        <dbReference type="ARBA" id="ARBA00004496"/>
    </source>
</evidence>
<dbReference type="Gene3D" id="1.20.58.60">
    <property type="match status" value="1"/>
</dbReference>
<dbReference type="CTD" id="78776297"/>
<evidence type="ECO:0000313" key="5">
    <source>
        <dbReference type="EMBL" id="KAF1759776.1"/>
    </source>
</evidence>
<sequence>MTTTVPNIITTTILEETEEELEMTREDVLLAAAIIFFLKTLPRHTRHFLIANRNDPTDFIEPLTSSHILRLEGNFIYFQKDKSSIQALWFHEATDTQRIYNLLQKLVDKLKASTTEQTRAASAAGGAATKASAPVPTSAPASSKTIDLLQMMKSAQSQSNSVNVTPAITTPVTTPAPAPKQMPAWLQKFIFKEPGTAMSADEKDLLKTAKPHRNHLLQDSANSPSAISLAAISTRSVHGSERHQDVDVAEGKVLEPLDTSFAVGSGGQIPVLNEEQKTNQFVVDCYLIGKEDSNIHFQNRRIKFAPAHLEILDPMPWQPSRIIPWSQFQLKIVVAGNEHLGFPLVPETGYITLWVTFRPDQVKYFEWVKEQVIKMIEDSWDRQTPSKPLPHLGQSVSRSDATDSFTNTFRSIKEKLGVTRGEPDKSNRNQNASPMDFDCLENPVERRKFNGVVKQMDHCIGLANETLKSILNDIKNVDGHVESEPPEAVELIAVALFDDLKALEGPIAGFYKDVEKIKLLTPPETKEFYRRLNRLCRRKTVDLKGLTKVTLGVRRDKLNKENLSQWFEEVTGVEECIKYMRLKTEKLDKMEFPGDLNALKLSIEQHKSAHHLRTAHHLEIHNFQQNVYQCLTRGTEMLNRLKQIAASAAQRMVTKSKEINIPEAEQCSSQNCQKRRKM</sequence>
<dbReference type="EMBL" id="WUAV01000004">
    <property type="protein sequence ID" value="KAF1759776.1"/>
    <property type="molecule type" value="Genomic_DNA"/>
</dbReference>
<keyword evidence="3" id="KW-0963">Cytoplasm</keyword>
<proteinExistence type="inferred from homology"/>
<dbReference type="InterPro" id="IPR011993">
    <property type="entry name" value="PH-like_dom_sf"/>
</dbReference>
<comment type="subcellular location">
    <subcellularLocation>
        <location evidence="1">Cytoplasm</location>
    </subcellularLocation>
</comment>
<evidence type="ECO:0000256" key="3">
    <source>
        <dbReference type="ARBA" id="ARBA00022490"/>
    </source>
</evidence>
<dbReference type="GO" id="GO:0000290">
    <property type="term" value="P:deadenylation-dependent decapping of nuclear-transcribed mRNA"/>
    <property type="evidence" value="ECO:0007669"/>
    <property type="project" value="InterPro"/>
</dbReference>
<dbReference type="KEGG" id="crq:GCK72_016243"/>
<dbReference type="Pfam" id="PF06058">
    <property type="entry name" value="DCP1"/>
    <property type="match status" value="1"/>
</dbReference>
<dbReference type="GeneID" id="78776297"/>
<organism evidence="5 6">
    <name type="scientific">Caenorhabditis remanei</name>
    <name type="common">Caenorhabditis vulgaris</name>
    <dbReference type="NCBI Taxonomy" id="31234"/>
    <lineage>
        <taxon>Eukaryota</taxon>
        <taxon>Metazoa</taxon>
        <taxon>Ecdysozoa</taxon>
        <taxon>Nematoda</taxon>
        <taxon>Chromadorea</taxon>
        <taxon>Rhabditida</taxon>
        <taxon>Rhabditina</taxon>
        <taxon>Rhabditomorpha</taxon>
        <taxon>Rhabditoidea</taxon>
        <taxon>Rhabditidae</taxon>
        <taxon>Peloderinae</taxon>
        <taxon>Caenorhabditis</taxon>
    </lineage>
</organism>
<evidence type="ECO:0000256" key="4">
    <source>
        <dbReference type="SAM" id="MobiDB-lite"/>
    </source>
</evidence>
<accession>A0A6A5GZ26</accession>
<feature type="region of interest" description="Disordered" evidence="4">
    <location>
        <begin position="121"/>
        <end position="141"/>
    </location>
</feature>